<protein>
    <submittedName>
        <fullName evidence="2">Uncharacterized protein</fullName>
    </submittedName>
</protein>
<reference evidence="2 3" key="1">
    <citation type="submission" date="2021-06" db="EMBL/GenBank/DDBJ databases">
        <authorList>
            <person name="Palmer J.M."/>
        </authorList>
    </citation>
    <scope>NUCLEOTIDE SEQUENCE [LARGE SCALE GENOMIC DNA]</scope>
    <source>
        <strain evidence="2 3">XC_2019</strain>
        <tissue evidence="2">Muscle</tissue>
    </source>
</reference>
<feature type="region of interest" description="Disordered" evidence="1">
    <location>
        <begin position="128"/>
        <end position="184"/>
    </location>
</feature>
<evidence type="ECO:0000313" key="3">
    <source>
        <dbReference type="Proteomes" id="UP001434883"/>
    </source>
</evidence>
<dbReference type="EMBL" id="JAHRIN010068194">
    <property type="protein sequence ID" value="MEQ2215333.1"/>
    <property type="molecule type" value="Genomic_DNA"/>
</dbReference>
<feature type="region of interest" description="Disordered" evidence="1">
    <location>
        <begin position="370"/>
        <end position="397"/>
    </location>
</feature>
<feature type="compositionally biased region" description="Low complexity" evidence="1">
    <location>
        <begin position="215"/>
        <end position="227"/>
    </location>
</feature>
<feature type="compositionally biased region" description="Low complexity" evidence="1">
    <location>
        <begin position="236"/>
        <end position="246"/>
    </location>
</feature>
<name>A0ABV0S6K9_9TELE</name>
<sequence length="599" mass="66243">MDSGFLTLSSIFPRDVSLSAVSRLSAGRSHAEEEANSVCLTWNIDGEEKLSLTAGVHQNHRMVLPSLSSAPSLSDSLTERRRSSAASVMMATPERIELENCRKEELQEKPEEVSEEVLNRFNLSVDEDVRVSSEEEEGEEGPGCVSSQEATSAWRETLLPLRGEEEEEREENESSDEGEYSPWEMERRSGLWLLLEEESELEFSPHTPVQRGSASSLQPCISCSPSPSITPPTAPTPSTASFVTSPDSTPDSDIAKAPLSPDIVMETTAQKGPTAGGQGSFDDITPELPQKKALLQQEDSKVQTEEEMSDGVMMRRRHREAQSLPPSLLLPSGCGAFLLHLKEKLREAPPPGQVEFGEGGARGLLKAVIPGNRKDQKRRGGTLPAEKPRKLPANQRRVPGDDAIRNRVMSHLSMRETMFQKEQEDEDEDLDTKITRRVQRAARRQAKKDQLKRLHKAQVLAHQSRGDRVHGGSMSDKHANGFFSVLLKGKNFPSGPTETERWSTGVLQTPGLMKCQELLVQSNYLKSGRVNFILPCSVAIFSARGTASSHLERTHSLSHLEAQQPISRKLHQEGGRAISKPMSVSYLKRISELVEALRL</sequence>
<gene>
    <name evidence="2" type="ORF">XENOCAPTIV_030808</name>
</gene>
<proteinExistence type="predicted"/>
<evidence type="ECO:0000313" key="2">
    <source>
        <dbReference type="EMBL" id="MEQ2215333.1"/>
    </source>
</evidence>
<feature type="region of interest" description="Disordered" evidence="1">
    <location>
        <begin position="445"/>
        <end position="472"/>
    </location>
</feature>
<evidence type="ECO:0000256" key="1">
    <source>
        <dbReference type="SAM" id="MobiDB-lite"/>
    </source>
</evidence>
<comment type="caution">
    <text evidence="2">The sequence shown here is derived from an EMBL/GenBank/DDBJ whole genome shotgun (WGS) entry which is preliminary data.</text>
</comment>
<accession>A0ABV0S6K9</accession>
<keyword evidence="3" id="KW-1185">Reference proteome</keyword>
<feature type="region of interest" description="Disordered" evidence="1">
    <location>
        <begin position="203"/>
        <end position="257"/>
    </location>
</feature>
<organism evidence="2 3">
    <name type="scientific">Xenoophorus captivus</name>
    <dbReference type="NCBI Taxonomy" id="1517983"/>
    <lineage>
        <taxon>Eukaryota</taxon>
        <taxon>Metazoa</taxon>
        <taxon>Chordata</taxon>
        <taxon>Craniata</taxon>
        <taxon>Vertebrata</taxon>
        <taxon>Euteleostomi</taxon>
        <taxon>Actinopterygii</taxon>
        <taxon>Neopterygii</taxon>
        <taxon>Teleostei</taxon>
        <taxon>Neoteleostei</taxon>
        <taxon>Acanthomorphata</taxon>
        <taxon>Ovalentaria</taxon>
        <taxon>Atherinomorphae</taxon>
        <taxon>Cyprinodontiformes</taxon>
        <taxon>Goodeidae</taxon>
        <taxon>Xenoophorus</taxon>
    </lineage>
</organism>
<feature type="compositionally biased region" description="Acidic residues" evidence="1">
    <location>
        <begin position="164"/>
        <end position="179"/>
    </location>
</feature>
<dbReference type="Proteomes" id="UP001434883">
    <property type="component" value="Unassembled WGS sequence"/>
</dbReference>